<sequence>MWEKDALVSEEQRAALPHHVSNALQYTNQPETLTEQTASGGSVIPICRIAWALLALSIHNGAQWVATHFTGSGSRKLVW</sequence>
<protein>
    <submittedName>
        <fullName evidence="1">Uncharacterized protein</fullName>
    </submittedName>
</protein>
<reference evidence="2" key="1">
    <citation type="journal article" date="2016" name="Nature">
        <title>Genome evolution in the allotetraploid frog Xenopus laevis.</title>
        <authorList>
            <person name="Session A.M."/>
            <person name="Uno Y."/>
            <person name="Kwon T."/>
            <person name="Chapman J.A."/>
            <person name="Toyoda A."/>
            <person name="Takahashi S."/>
            <person name="Fukui A."/>
            <person name="Hikosaka A."/>
            <person name="Suzuki A."/>
            <person name="Kondo M."/>
            <person name="van Heeringen S.J."/>
            <person name="Quigley I."/>
            <person name="Heinz S."/>
            <person name="Ogino H."/>
            <person name="Ochi H."/>
            <person name="Hellsten U."/>
            <person name="Lyons J.B."/>
            <person name="Simakov O."/>
            <person name="Putnam N."/>
            <person name="Stites J."/>
            <person name="Kuroki Y."/>
            <person name="Tanaka T."/>
            <person name="Michiue T."/>
            <person name="Watanabe M."/>
            <person name="Bogdanovic O."/>
            <person name="Lister R."/>
            <person name="Georgiou G."/>
            <person name="Paranjpe S.S."/>
            <person name="van Kruijsbergen I."/>
            <person name="Shu S."/>
            <person name="Carlson J."/>
            <person name="Kinoshita T."/>
            <person name="Ohta Y."/>
            <person name="Mawaribuchi S."/>
            <person name="Jenkins J."/>
            <person name="Grimwood J."/>
            <person name="Schmutz J."/>
            <person name="Mitros T."/>
            <person name="Mozaffari S.V."/>
            <person name="Suzuki Y."/>
            <person name="Haramoto Y."/>
            <person name="Yamamoto T.S."/>
            <person name="Takagi C."/>
            <person name="Heald R."/>
            <person name="Miller K."/>
            <person name="Haudenschild C."/>
            <person name="Kitzman J."/>
            <person name="Nakayama T."/>
            <person name="Izutsu Y."/>
            <person name="Robert J."/>
            <person name="Fortriede J."/>
            <person name="Burns K."/>
            <person name="Lotay V."/>
            <person name="Karimi K."/>
            <person name="Yasuoka Y."/>
            <person name="Dichmann D.S."/>
            <person name="Flajnik M.F."/>
            <person name="Houston D.W."/>
            <person name="Shendure J."/>
            <person name="DuPasquier L."/>
            <person name="Vize P.D."/>
            <person name="Zorn A.M."/>
            <person name="Ito M."/>
            <person name="Marcotte E.M."/>
            <person name="Wallingford J.B."/>
            <person name="Ito Y."/>
            <person name="Asashima M."/>
            <person name="Ueno N."/>
            <person name="Matsuda Y."/>
            <person name="Veenstra G.J."/>
            <person name="Fujiyama A."/>
            <person name="Harland R.M."/>
            <person name="Taira M."/>
            <person name="Rokhsar D.S."/>
        </authorList>
    </citation>
    <scope>NUCLEOTIDE SEQUENCE [LARGE SCALE GENOMIC DNA]</scope>
    <source>
        <strain evidence="2">J</strain>
    </source>
</reference>
<dbReference type="AlphaFoldDB" id="A0A974HBY6"/>
<organism evidence="1 2">
    <name type="scientific">Xenopus laevis</name>
    <name type="common">African clawed frog</name>
    <dbReference type="NCBI Taxonomy" id="8355"/>
    <lineage>
        <taxon>Eukaryota</taxon>
        <taxon>Metazoa</taxon>
        <taxon>Chordata</taxon>
        <taxon>Craniata</taxon>
        <taxon>Vertebrata</taxon>
        <taxon>Euteleostomi</taxon>
        <taxon>Amphibia</taxon>
        <taxon>Batrachia</taxon>
        <taxon>Anura</taxon>
        <taxon>Pipoidea</taxon>
        <taxon>Pipidae</taxon>
        <taxon>Xenopodinae</taxon>
        <taxon>Xenopus</taxon>
        <taxon>Xenopus</taxon>
    </lineage>
</organism>
<name>A0A974HBY6_XENLA</name>
<dbReference type="EMBL" id="CM004478">
    <property type="protein sequence ID" value="OCT72289.1"/>
    <property type="molecule type" value="Genomic_DNA"/>
</dbReference>
<gene>
    <name evidence="1" type="ORF">XELAEV_18035262mg</name>
</gene>
<evidence type="ECO:0000313" key="1">
    <source>
        <dbReference type="EMBL" id="OCT72289.1"/>
    </source>
</evidence>
<evidence type="ECO:0000313" key="2">
    <source>
        <dbReference type="Proteomes" id="UP000694892"/>
    </source>
</evidence>
<dbReference type="Proteomes" id="UP000694892">
    <property type="component" value="Chromosome 7L"/>
</dbReference>
<proteinExistence type="predicted"/>
<accession>A0A974HBY6</accession>